<organism evidence="1 2">
    <name type="scientific">Streptodolium elevatio</name>
    <dbReference type="NCBI Taxonomy" id="3157996"/>
    <lineage>
        <taxon>Bacteria</taxon>
        <taxon>Bacillati</taxon>
        <taxon>Actinomycetota</taxon>
        <taxon>Actinomycetes</taxon>
        <taxon>Kitasatosporales</taxon>
        <taxon>Streptomycetaceae</taxon>
        <taxon>Streptodolium</taxon>
    </lineage>
</organism>
<reference evidence="1 2" key="1">
    <citation type="submission" date="2024-06" db="EMBL/GenBank/DDBJ databases">
        <title>The Natural Products Discovery Center: Release of the First 8490 Sequenced Strains for Exploring Actinobacteria Biosynthetic Diversity.</title>
        <authorList>
            <person name="Kalkreuter E."/>
            <person name="Kautsar S.A."/>
            <person name="Yang D."/>
            <person name="Bader C.D."/>
            <person name="Teijaro C.N."/>
            <person name="Fluegel L."/>
            <person name="Davis C.M."/>
            <person name="Simpson J.R."/>
            <person name="Lauterbach L."/>
            <person name="Steele A.D."/>
            <person name="Gui C."/>
            <person name="Meng S."/>
            <person name="Li G."/>
            <person name="Viehrig K."/>
            <person name="Ye F."/>
            <person name="Su P."/>
            <person name="Kiefer A.F."/>
            <person name="Nichols A."/>
            <person name="Cepeda A.J."/>
            <person name="Yan W."/>
            <person name="Fan B."/>
            <person name="Jiang Y."/>
            <person name="Adhikari A."/>
            <person name="Zheng C.-J."/>
            <person name="Schuster L."/>
            <person name="Cowan T.M."/>
            <person name="Smanski M.J."/>
            <person name="Chevrette M.G."/>
            <person name="De Carvalho L.P.S."/>
            <person name="Shen B."/>
        </authorList>
    </citation>
    <scope>NUCLEOTIDE SEQUENCE [LARGE SCALE GENOMIC DNA]</scope>
    <source>
        <strain evidence="1 2">NPDC048946</strain>
    </source>
</reference>
<evidence type="ECO:0000313" key="2">
    <source>
        <dbReference type="Proteomes" id="UP001551482"/>
    </source>
</evidence>
<gene>
    <name evidence="1" type="ORF">AB0C36_32455</name>
</gene>
<keyword evidence="2" id="KW-1185">Reference proteome</keyword>
<protein>
    <submittedName>
        <fullName evidence="1">Uncharacterized protein</fullName>
    </submittedName>
</protein>
<name>A0ABV3DR29_9ACTN</name>
<dbReference type="Proteomes" id="UP001551482">
    <property type="component" value="Unassembled WGS sequence"/>
</dbReference>
<evidence type="ECO:0000313" key="1">
    <source>
        <dbReference type="EMBL" id="MEU8138208.1"/>
    </source>
</evidence>
<dbReference type="EMBL" id="JBEZFP010000114">
    <property type="protein sequence ID" value="MEU8138208.1"/>
    <property type="molecule type" value="Genomic_DNA"/>
</dbReference>
<proteinExistence type="predicted"/>
<comment type="caution">
    <text evidence="1">The sequence shown here is derived from an EMBL/GenBank/DDBJ whole genome shotgun (WGS) entry which is preliminary data.</text>
</comment>
<accession>A0ABV3DR29</accession>
<sequence length="60" mass="5940">MDGDMDQVGNGGADEVMPVCGPVAALEQVVGRLTASGVLAEAAPVLPDAGNPVRGRAYCA</sequence>
<dbReference type="RefSeq" id="WP_358361213.1">
    <property type="nucleotide sequence ID" value="NZ_JBEZFP010000114.1"/>
</dbReference>